<feature type="compositionally biased region" description="Acidic residues" evidence="1">
    <location>
        <begin position="117"/>
        <end position="133"/>
    </location>
</feature>
<gene>
    <name evidence="2" type="ORF">SDRG_09812</name>
</gene>
<keyword evidence="3" id="KW-1185">Reference proteome</keyword>
<feature type="compositionally biased region" description="Basic and acidic residues" evidence="1">
    <location>
        <begin position="139"/>
        <end position="159"/>
    </location>
</feature>
<dbReference type="AlphaFoldDB" id="T0QFY5"/>
<feature type="compositionally biased region" description="Acidic residues" evidence="1">
    <location>
        <begin position="190"/>
        <end position="204"/>
    </location>
</feature>
<evidence type="ECO:0000256" key="1">
    <source>
        <dbReference type="SAM" id="MobiDB-lite"/>
    </source>
</evidence>
<dbReference type="InParanoid" id="T0QFY5"/>
<evidence type="ECO:0000313" key="3">
    <source>
        <dbReference type="Proteomes" id="UP000030762"/>
    </source>
</evidence>
<proteinExistence type="predicted"/>
<protein>
    <submittedName>
        <fullName evidence="2">Uncharacterized protein</fullName>
    </submittedName>
</protein>
<organism evidence="2 3">
    <name type="scientific">Saprolegnia diclina (strain VS20)</name>
    <dbReference type="NCBI Taxonomy" id="1156394"/>
    <lineage>
        <taxon>Eukaryota</taxon>
        <taxon>Sar</taxon>
        <taxon>Stramenopiles</taxon>
        <taxon>Oomycota</taxon>
        <taxon>Saprolegniomycetes</taxon>
        <taxon>Saprolegniales</taxon>
        <taxon>Saprolegniaceae</taxon>
        <taxon>Saprolegnia</taxon>
    </lineage>
</organism>
<dbReference type="OrthoDB" id="79891at2759"/>
<feature type="compositionally biased region" description="Low complexity" evidence="1">
    <location>
        <begin position="163"/>
        <end position="172"/>
    </location>
</feature>
<dbReference type="GeneID" id="19950539"/>
<evidence type="ECO:0000313" key="2">
    <source>
        <dbReference type="EMBL" id="EQC32485.1"/>
    </source>
</evidence>
<dbReference type="Proteomes" id="UP000030762">
    <property type="component" value="Unassembled WGS sequence"/>
</dbReference>
<sequence length="289" mass="31671">MALVPKRLGLKYRPVPTLAVEYEGVDHALHVEVIELPDIHLRSTATELLKRVQTSHEVFRSSVVNHEQLTRLLEQLISETTRPAEPPLRAEECMPPAPQSDFPPAIVERPTPVEVAPESDDEEAAESAEEDETPPPAMKIERIDEPQRAVMMVDRDVLRDAPQQTTETVQTTPARAGDDDENELAKSASEEEESFEESFMEESVEASVDRDADVRSEVPATADDPPPVTALEPVAAPAPEPVKAAPVATPTPALEESNVEESMEEITSEAEEELDYFSGGDDSGDDEGF</sequence>
<feature type="compositionally biased region" description="Basic and acidic residues" evidence="1">
    <location>
        <begin position="207"/>
        <end position="216"/>
    </location>
</feature>
<dbReference type="EMBL" id="JH767163">
    <property type="protein sequence ID" value="EQC32485.1"/>
    <property type="molecule type" value="Genomic_DNA"/>
</dbReference>
<name>T0QFY5_SAPDV</name>
<dbReference type="VEuPathDB" id="FungiDB:SDRG_09812"/>
<feature type="compositionally biased region" description="Acidic residues" evidence="1">
    <location>
        <begin position="257"/>
        <end position="275"/>
    </location>
</feature>
<reference evidence="2 3" key="1">
    <citation type="submission" date="2012-04" db="EMBL/GenBank/DDBJ databases">
        <title>The Genome Sequence of Saprolegnia declina VS20.</title>
        <authorList>
            <consortium name="The Broad Institute Genome Sequencing Platform"/>
            <person name="Russ C."/>
            <person name="Nusbaum C."/>
            <person name="Tyler B."/>
            <person name="van West P."/>
            <person name="Dieguez-Uribeondo J."/>
            <person name="de Bruijn I."/>
            <person name="Tripathy S."/>
            <person name="Jiang R."/>
            <person name="Young S.K."/>
            <person name="Zeng Q."/>
            <person name="Gargeya S."/>
            <person name="Fitzgerald M."/>
            <person name="Haas B."/>
            <person name="Abouelleil A."/>
            <person name="Alvarado L."/>
            <person name="Arachchi H.M."/>
            <person name="Berlin A."/>
            <person name="Chapman S.B."/>
            <person name="Goldberg J."/>
            <person name="Griggs A."/>
            <person name="Gujja S."/>
            <person name="Hansen M."/>
            <person name="Howarth C."/>
            <person name="Imamovic A."/>
            <person name="Larimer J."/>
            <person name="McCowen C."/>
            <person name="Montmayeur A."/>
            <person name="Murphy C."/>
            <person name="Neiman D."/>
            <person name="Pearson M."/>
            <person name="Priest M."/>
            <person name="Roberts A."/>
            <person name="Saif S."/>
            <person name="Shea T."/>
            <person name="Sisk P."/>
            <person name="Sykes S."/>
            <person name="Wortman J."/>
            <person name="Nusbaum C."/>
            <person name="Birren B."/>
        </authorList>
    </citation>
    <scope>NUCLEOTIDE SEQUENCE [LARGE SCALE GENOMIC DNA]</scope>
    <source>
        <strain evidence="2 3">VS20</strain>
    </source>
</reference>
<feature type="region of interest" description="Disordered" evidence="1">
    <location>
        <begin position="82"/>
        <end position="289"/>
    </location>
</feature>
<feature type="compositionally biased region" description="Low complexity" evidence="1">
    <location>
        <begin position="218"/>
        <end position="256"/>
    </location>
</feature>
<dbReference type="RefSeq" id="XP_008613986.1">
    <property type="nucleotide sequence ID" value="XM_008615764.1"/>
</dbReference>
<accession>T0QFY5</accession>